<dbReference type="InterPro" id="IPR015421">
    <property type="entry name" value="PyrdxlP-dep_Trfase_major"/>
</dbReference>
<dbReference type="PANTHER" id="PTHR30244">
    <property type="entry name" value="TRANSAMINASE"/>
    <property type="match status" value="1"/>
</dbReference>
<proteinExistence type="inferred from homology"/>
<comment type="similarity">
    <text evidence="2 3">Belongs to the DegT/DnrJ/EryC1 family.</text>
</comment>
<name>A0ABQ0EAX3_9BACT</name>
<dbReference type="CDD" id="cd00616">
    <property type="entry name" value="AHBA_syn"/>
    <property type="match status" value="1"/>
</dbReference>
<evidence type="ECO:0000313" key="5">
    <source>
        <dbReference type="Proteomes" id="UP001628192"/>
    </source>
</evidence>
<dbReference type="Gene3D" id="3.40.640.10">
    <property type="entry name" value="Type I PLP-dependent aspartate aminotransferase-like (Major domain)"/>
    <property type="match status" value="1"/>
</dbReference>
<keyword evidence="4" id="KW-0808">Transferase</keyword>
<evidence type="ECO:0000256" key="2">
    <source>
        <dbReference type="ARBA" id="ARBA00037999"/>
    </source>
</evidence>
<keyword evidence="5" id="KW-1185">Reference proteome</keyword>
<dbReference type="SUPFAM" id="SSF53383">
    <property type="entry name" value="PLP-dependent transferases"/>
    <property type="match status" value="1"/>
</dbReference>
<gene>
    <name evidence="4" type="ORF">Defa_23220</name>
</gene>
<dbReference type="Gene3D" id="3.90.1150.10">
    <property type="entry name" value="Aspartate Aminotransferase, domain 1"/>
    <property type="match status" value="1"/>
</dbReference>
<accession>A0ABQ0EAX3</accession>
<dbReference type="GO" id="GO:0008483">
    <property type="term" value="F:transaminase activity"/>
    <property type="evidence" value="ECO:0007669"/>
    <property type="project" value="UniProtKB-KW"/>
</dbReference>
<reference evidence="4 5" key="1">
    <citation type="journal article" date="2025" name="Int. J. Syst. Evol. Microbiol.">
        <title>Desulfovibrio falkowii sp. nov., Porphyromonas miyakawae sp. nov., Mediterraneibacter flintii sp. nov. and Owariibacterium komagatae gen. nov., sp. nov., isolated from human faeces.</title>
        <authorList>
            <person name="Hamaguchi T."/>
            <person name="Ohara M."/>
            <person name="Hisatomi A."/>
            <person name="Sekiguchi K."/>
            <person name="Takeda J.I."/>
            <person name="Ueyama J."/>
            <person name="Ito M."/>
            <person name="Nishiwaki H."/>
            <person name="Ogi T."/>
            <person name="Hirayama M."/>
            <person name="Ohkuma M."/>
            <person name="Sakamoto M."/>
            <person name="Ohno K."/>
        </authorList>
    </citation>
    <scope>NUCLEOTIDE SEQUENCE [LARGE SCALE GENOMIC DNA]</scope>
    <source>
        <strain evidence="4 5">13CB8C</strain>
    </source>
</reference>
<protein>
    <submittedName>
        <fullName evidence="4">DegT/DnrJ/EryC1/StrS family aminotransferase</fullName>
    </submittedName>
</protein>
<dbReference type="PANTHER" id="PTHR30244:SF36">
    <property type="entry name" value="3-OXO-GLUCOSE-6-PHOSPHATE:GLUTAMATE AMINOTRANSFERASE"/>
    <property type="match status" value="1"/>
</dbReference>
<sequence length="382" mass="40675">MTSPFIPFANPHAAYGQRKQEILDCVARVFDAGQYILGAEVDAFEKNFSAWLGLGHTIACANGTDAIELALRALGVGPGKAVFTVSHTAVATVAAIERAGGLPVLVDIDAATYTMSPISLDEAIVYLQKYRPDVTPAVVIPVHLYGHPCDMDAVSTIATRHGLAVLEDCAQAHGACYKGCKVGTMGAAASFSFYPTKNLGALGDGGAVATNSATLAEEMAALRQYGWKARYISALPGINSRLDPVQAAILGVQLRHLDADNAARQRLAAIYTKELGTSGLILPQTAAWAQPVFHLYVVRCAEGRDALMHFLRNKGVGTAIHYPQPVHLQPAYKARIICAPAGLSATEEIMHELISLPMFPQLGDAEVERVCAAVREWDRAGT</sequence>
<keyword evidence="1 3" id="KW-0663">Pyridoxal phosphate</keyword>
<comment type="caution">
    <text evidence="4">The sequence shown here is derived from an EMBL/GenBank/DDBJ whole genome shotgun (WGS) entry which is preliminary data.</text>
</comment>
<dbReference type="InterPro" id="IPR015424">
    <property type="entry name" value="PyrdxlP-dep_Trfase"/>
</dbReference>
<dbReference type="EMBL" id="BAAFSG010000001">
    <property type="protein sequence ID" value="GAB1254835.1"/>
    <property type="molecule type" value="Genomic_DNA"/>
</dbReference>
<dbReference type="Proteomes" id="UP001628192">
    <property type="component" value="Unassembled WGS sequence"/>
</dbReference>
<dbReference type="PIRSF" id="PIRSF000390">
    <property type="entry name" value="PLP_StrS"/>
    <property type="match status" value="1"/>
</dbReference>
<dbReference type="InterPro" id="IPR000653">
    <property type="entry name" value="DegT/StrS_aminotransferase"/>
</dbReference>
<organism evidence="4 5">
    <name type="scientific">Desulfovibrio falkowii</name>
    <dbReference type="NCBI Taxonomy" id="3136602"/>
    <lineage>
        <taxon>Bacteria</taxon>
        <taxon>Pseudomonadati</taxon>
        <taxon>Thermodesulfobacteriota</taxon>
        <taxon>Desulfovibrionia</taxon>
        <taxon>Desulfovibrionales</taxon>
        <taxon>Desulfovibrionaceae</taxon>
        <taxon>Desulfovibrio</taxon>
    </lineage>
</organism>
<evidence type="ECO:0000256" key="3">
    <source>
        <dbReference type="RuleBase" id="RU004508"/>
    </source>
</evidence>
<evidence type="ECO:0000256" key="1">
    <source>
        <dbReference type="ARBA" id="ARBA00022898"/>
    </source>
</evidence>
<keyword evidence="4" id="KW-0032">Aminotransferase</keyword>
<evidence type="ECO:0000313" key="4">
    <source>
        <dbReference type="EMBL" id="GAB1254835.1"/>
    </source>
</evidence>
<dbReference type="InterPro" id="IPR015422">
    <property type="entry name" value="PyrdxlP-dep_Trfase_small"/>
</dbReference>
<dbReference type="RefSeq" id="WP_407844995.1">
    <property type="nucleotide sequence ID" value="NZ_BAAFSG010000001.1"/>
</dbReference>
<dbReference type="Pfam" id="PF01041">
    <property type="entry name" value="DegT_DnrJ_EryC1"/>
    <property type="match status" value="1"/>
</dbReference>